<protein>
    <submittedName>
        <fullName evidence="2">Uncharacterized protein</fullName>
    </submittedName>
</protein>
<evidence type="ECO:0000313" key="2">
    <source>
        <dbReference type="EMBL" id="KAF3077683.1"/>
    </source>
</evidence>
<evidence type="ECO:0000313" key="3">
    <source>
        <dbReference type="Proteomes" id="UP000801864"/>
    </source>
</evidence>
<feature type="transmembrane region" description="Helical" evidence="1">
    <location>
        <begin position="17"/>
        <end position="38"/>
    </location>
</feature>
<comment type="caution">
    <text evidence="2">The sequence shown here is derived from an EMBL/GenBank/DDBJ whole genome shotgun (WGS) entry which is preliminary data.</text>
</comment>
<reference evidence="2 3" key="1">
    <citation type="submission" date="2018-06" db="EMBL/GenBank/DDBJ databases">
        <title>Genome analysis of cellulolytic fungus Trichoderma lentiforme CFAM-422.</title>
        <authorList>
            <person name="Steindorff A.S."/>
            <person name="Formighieri E.F."/>
            <person name="Midorikawa G.E.O."/>
            <person name="Tamietti M.S."/>
            <person name="Ramos E.Z."/>
            <person name="Silva A.S."/>
            <person name="Bon E.P.S."/>
            <person name="Mendes T.D."/>
            <person name="Damaso M.C.T."/>
            <person name="Favaro L.C.L."/>
        </authorList>
    </citation>
    <scope>NUCLEOTIDE SEQUENCE [LARGE SCALE GENOMIC DNA]</scope>
    <source>
        <strain evidence="2 3">CFAM-422</strain>
    </source>
</reference>
<keyword evidence="1" id="KW-1133">Transmembrane helix</keyword>
<organism evidence="2 3">
    <name type="scientific">Trichoderma lentiforme</name>
    <dbReference type="NCBI Taxonomy" id="1567552"/>
    <lineage>
        <taxon>Eukaryota</taxon>
        <taxon>Fungi</taxon>
        <taxon>Dikarya</taxon>
        <taxon>Ascomycota</taxon>
        <taxon>Pezizomycotina</taxon>
        <taxon>Sordariomycetes</taxon>
        <taxon>Hypocreomycetidae</taxon>
        <taxon>Hypocreales</taxon>
        <taxon>Hypocreaceae</taxon>
        <taxon>Trichoderma</taxon>
    </lineage>
</organism>
<name>A0A9P4XRL8_9HYPO</name>
<dbReference type="Proteomes" id="UP000801864">
    <property type="component" value="Unassembled WGS sequence"/>
</dbReference>
<keyword evidence="1" id="KW-0812">Transmembrane</keyword>
<dbReference type="EMBL" id="QLNT01000001">
    <property type="protein sequence ID" value="KAF3077683.1"/>
    <property type="molecule type" value="Genomic_DNA"/>
</dbReference>
<accession>A0A9P4XRL8</accession>
<sequence length="104" mass="11489">MDTYSEIPRGIFITLKYLLLLVVGLATVGNFLKLLGGVFGRPSGQRWQYFRVEFPRTLSTICWTLGCLALELLGTLPWIGKLWQSIIAQQGDAASQVADATVDV</sequence>
<evidence type="ECO:0000256" key="1">
    <source>
        <dbReference type="SAM" id="Phobius"/>
    </source>
</evidence>
<keyword evidence="3" id="KW-1185">Reference proteome</keyword>
<dbReference type="AlphaFoldDB" id="A0A9P4XRL8"/>
<proteinExistence type="predicted"/>
<gene>
    <name evidence="2" type="ORF">CFAM422_000432</name>
</gene>
<keyword evidence="1" id="KW-0472">Membrane</keyword>